<feature type="domain" description="AraC effector-binding" evidence="1">
    <location>
        <begin position="16"/>
        <end position="173"/>
    </location>
</feature>
<dbReference type="SUPFAM" id="SSF55136">
    <property type="entry name" value="Probable bacterial effector-binding domain"/>
    <property type="match status" value="1"/>
</dbReference>
<keyword evidence="3" id="KW-1185">Reference proteome</keyword>
<evidence type="ECO:0000259" key="1">
    <source>
        <dbReference type="SMART" id="SM00871"/>
    </source>
</evidence>
<proteinExistence type="predicted"/>
<dbReference type="InterPro" id="IPR010499">
    <property type="entry name" value="AraC_E-bd"/>
</dbReference>
<sequence length="174" mass="18741">MTDTPDPSYLHAEPRTAVEFLEITRVPTVVRKMTDHPMSDMAAVFDSTFTALFPLLEVEGIKPVGPAFSLHHRMPTETSTFEVGVPVDRLLAEAVTTDSGVVLESSSLPGGSIATVSHLGPYDDLGEAWDEFTGRVMDGGAAPQLPFWEVYVTEPGPGADPASMRTDLYTMVGD</sequence>
<reference evidence="2 3" key="1">
    <citation type="journal article" date="2012" name="Stand. Genomic Sci.">
        <title>Genome sequence of the halotolerant bacterium Corynebacterium halotolerans type strain YIM 70093(T) (= DSM 44683(T)).</title>
        <authorList>
            <person name="Ruckert C."/>
            <person name="Albersmeier A."/>
            <person name="Al-Dilaimi A."/>
            <person name="Niehaus K."/>
            <person name="Szczepanowski R."/>
            <person name="Kalinowski J."/>
        </authorList>
    </citation>
    <scope>NUCLEOTIDE SEQUENCE [LARGE SCALE GENOMIC DNA]</scope>
    <source>
        <strain evidence="2">YIM 70093</strain>
    </source>
</reference>
<dbReference type="PATRIC" id="fig|1121362.3.peg.512"/>
<dbReference type="eggNOG" id="COG4978">
    <property type="taxonomic scope" value="Bacteria"/>
</dbReference>
<dbReference type="KEGG" id="chn:A605_02555"/>
<dbReference type="OrthoDB" id="64208at2"/>
<accession>M1NVK9</accession>
<gene>
    <name evidence="2" type="ORF">A605_02555</name>
</gene>
<dbReference type="Gene3D" id="3.20.80.10">
    <property type="entry name" value="Regulatory factor, effector binding domain"/>
    <property type="match status" value="1"/>
</dbReference>
<dbReference type="InterPro" id="IPR029442">
    <property type="entry name" value="GyrI-like"/>
</dbReference>
<dbReference type="STRING" id="1121362.A605_02555"/>
<dbReference type="AlphaFoldDB" id="M1NVK9"/>
<protein>
    <recommendedName>
        <fullName evidence="1">AraC effector-binding domain-containing protein</fullName>
    </recommendedName>
</protein>
<name>M1NVK9_9CORY</name>
<dbReference type="RefSeq" id="WP_015399947.1">
    <property type="nucleotide sequence ID" value="NC_020302.1"/>
</dbReference>
<organism evidence="2 3">
    <name type="scientific">Corynebacterium halotolerans YIM 70093 = DSM 44683</name>
    <dbReference type="NCBI Taxonomy" id="1121362"/>
    <lineage>
        <taxon>Bacteria</taxon>
        <taxon>Bacillati</taxon>
        <taxon>Actinomycetota</taxon>
        <taxon>Actinomycetes</taxon>
        <taxon>Mycobacteriales</taxon>
        <taxon>Corynebacteriaceae</taxon>
        <taxon>Corynebacterium</taxon>
    </lineage>
</organism>
<dbReference type="Proteomes" id="UP000011723">
    <property type="component" value="Chromosome"/>
</dbReference>
<dbReference type="EMBL" id="CP003697">
    <property type="protein sequence ID" value="AGF71525.1"/>
    <property type="molecule type" value="Genomic_DNA"/>
</dbReference>
<dbReference type="SMART" id="SM00871">
    <property type="entry name" value="AraC_E_bind"/>
    <property type="match status" value="1"/>
</dbReference>
<dbReference type="InterPro" id="IPR011256">
    <property type="entry name" value="Reg_factor_effector_dom_sf"/>
</dbReference>
<evidence type="ECO:0000313" key="3">
    <source>
        <dbReference type="Proteomes" id="UP000011723"/>
    </source>
</evidence>
<dbReference type="Pfam" id="PF06445">
    <property type="entry name" value="GyrI-like"/>
    <property type="match status" value="1"/>
</dbReference>
<evidence type="ECO:0000313" key="2">
    <source>
        <dbReference type="EMBL" id="AGF71525.1"/>
    </source>
</evidence>
<dbReference type="HOGENOM" id="CLU_113664_2_0_11"/>